<evidence type="ECO:0000256" key="6">
    <source>
        <dbReference type="ARBA" id="ARBA00040565"/>
    </source>
</evidence>
<sequence length="279" mass="31646">MFQLFQKSAGKLLSFKVPPVAAVSQCRALVQQQHQASNSTDLNPFRAPRSVWIENLDTIEEQKLGIQQLSSEVFGAAPRIDIVHQNIEWQRKYRFVSFSHSKTRNEVRGGGRKPWPQKGLGRARHGSIRSPLWRGGGIAHGPRSPTTHFYMLPFFSRVLGLVSTLSIKLAQDDLHIVRDLDIPTEDPQYLRDLVQERAWGPSVLFIDSSDIMPRNISAGADEIDHINLMPVYGLNVYSMLKHDTLVLTKSAAEEIESKLSEHMHRTDARSLMTKFKVDR</sequence>
<dbReference type="FunCoup" id="A0A1S4EWL5">
    <property type="interactions" value="690"/>
</dbReference>
<dbReference type="GO" id="GO:0003735">
    <property type="term" value="F:structural constituent of ribosome"/>
    <property type="evidence" value="ECO:0007669"/>
    <property type="project" value="InterPro"/>
</dbReference>
<dbReference type="InterPro" id="IPR013005">
    <property type="entry name" value="Ribosomal_uL4-like"/>
</dbReference>
<evidence type="ECO:0000256" key="1">
    <source>
        <dbReference type="ARBA" id="ARBA00004173"/>
    </source>
</evidence>
<protein>
    <recommendedName>
        <fullName evidence="6">Large ribosomal subunit protein uL4m</fullName>
    </recommendedName>
    <alternativeName>
        <fullName evidence="7">39S ribosomal protein L4, mitochondrial</fullName>
    </alternativeName>
</protein>
<evidence type="ECO:0000256" key="2">
    <source>
        <dbReference type="ARBA" id="ARBA00010528"/>
    </source>
</evidence>
<reference evidence="8 9" key="1">
    <citation type="submission" date="2017-06" db="EMBL/GenBank/DDBJ databases">
        <title>Aedes aegypti genome working group (AGWG) sequencing and assembly.</title>
        <authorList>
            <consortium name="Aedes aegypti Genome Working Group (AGWG)"/>
            <person name="Matthews B.J."/>
        </authorList>
    </citation>
    <scope>NUCLEOTIDE SEQUENCE [LARGE SCALE GENOMIC DNA]</scope>
    <source>
        <strain evidence="8 9">LVP_AGWG</strain>
    </source>
</reference>
<evidence type="ECO:0000256" key="3">
    <source>
        <dbReference type="ARBA" id="ARBA00022980"/>
    </source>
</evidence>
<dbReference type="SUPFAM" id="SSF52166">
    <property type="entry name" value="Ribosomal protein L4"/>
    <property type="match status" value="1"/>
</dbReference>
<organism evidence="8 9">
    <name type="scientific">Aedes aegypti</name>
    <name type="common">Yellowfever mosquito</name>
    <name type="synonym">Culex aegypti</name>
    <dbReference type="NCBI Taxonomy" id="7159"/>
    <lineage>
        <taxon>Eukaryota</taxon>
        <taxon>Metazoa</taxon>
        <taxon>Ecdysozoa</taxon>
        <taxon>Arthropoda</taxon>
        <taxon>Hexapoda</taxon>
        <taxon>Insecta</taxon>
        <taxon>Pterygota</taxon>
        <taxon>Neoptera</taxon>
        <taxon>Endopterygota</taxon>
        <taxon>Diptera</taxon>
        <taxon>Nematocera</taxon>
        <taxon>Culicoidea</taxon>
        <taxon>Culicidae</taxon>
        <taxon>Culicinae</taxon>
        <taxon>Aedini</taxon>
        <taxon>Aedes</taxon>
        <taxon>Stegomyia</taxon>
    </lineage>
</organism>
<evidence type="ECO:0000256" key="7">
    <source>
        <dbReference type="ARBA" id="ARBA00082711"/>
    </source>
</evidence>
<dbReference type="GO" id="GO:1990904">
    <property type="term" value="C:ribonucleoprotein complex"/>
    <property type="evidence" value="ECO:0007669"/>
    <property type="project" value="UniProtKB-KW"/>
</dbReference>
<dbReference type="OrthoDB" id="275876at2759"/>
<dbReference type="Gene3D" id="3.40.1370.10">
    <property type="match status" value="1"/>
</dbReference>
<evidence type="ECO:0000313" key="9">
    <source>
        <dbReference type="Proteomes" id="UP000008820"/>
    </source>
</evidence>
<dbReference type="Pfam" id="PF00573">
    <property type="entry name" value="Ribosomal_L4"/>
    <property type="match status" value="1"/>
</dbReference>
<evidence type="ECO:0000256" key="5">
    <source>
        <dbReference type="ARBA" id="ARBA00023274"/>
    </source>
</evidence>
<evidence type="ECO:0000313" key="8">
    <source>
        <dbReference type="EnsemblMetazoa" id="AAEL000701-PA"/>
    </source>
</evidence>
<dbReference type="PANTHER" id="PTHR10746">
    <property type="entry name" value="50S RIBOSOMAL PROTEIN L4"/>
    <property type="match status" value="1"/>
</dbReference>
<dbReference type="FunFam" id="3.40.1370.10:FF:000005">
    <property type="entry name" value="39S ribosomal protein L4, mitochondrial"/>
    <property type="match status" value="1"/>
</dbReference>
<dbReference type="AlphaFoldDB" id="A0A1S4EWL5"/>
<dbReference type="GO" id="GO:0005840">
    <property type="term" value="C:ribosome"/>
    <property type="evidence" value="ECO:0007669"/>
    <property type="project" value="UniProtKB-KW"/>
</dbReference>
<evidence type="ECO:0000256" key="4">
    <source>
        <dbReference type="ARBA" id="ARBA00023128"/>
    </source>
</evidence>
<dbReference type="Proteomes" id="UP000008820">
    <property type="component" value="Chromosome 2"/>
</dbReference>
<reference evidence="8" key="2">
    <citation type="submission" date="2020-05" db="UniProtKB">
        <authorList>
            <consortium name="EnsemblMetazoa"/>
        </authorList>
    </citation>
    <scope>IDENTIFICATION</scope>
    <source>
        <strain evidence="8">LVP_AGWG</strain>
    </source>
</reference>
<proteinExistence type="inferred from homology"/>
<dbReference type="GO" id="GO:0005743">
    <property type="term" value="C:mitochondrial inner membrane"/>
    <property type="evidence" value="ECO:0007669"/>
    <property type="project" value="UniProtKB-ARBA"/>
</dbReference>
<gene>
    <name evidence="8" type="primary">5565919</name>
</gene>
<dbReference type="GO" id="GO:0006412">
    <property type="term" value="P:translation"/>
    <property type="evidence" value="ECO:0007669"/>
    <property type="project" value="InterPro"/>
</dbReference>
<accession>A0A1S4EWL5</accession>
<keyword evidence="4" id="KW-0496">Mitochondrion</keyword>
<dbReference type="InParanoid" id="A0A1S4EWL5"/>
<keyword evidence="3" id="KW-0689">Ribosomal protein</keyword>
<dbReference type="PANTHER" id="PTHR10746:SF6">
    <property type="entry name" value="LARGE RIBOSOMAL SUBUNIT PROTEIN UL4M"/>
    <property type="match status" value="1"/>
</dbReference>
<comment type="subcellular location">
    <subcellularLocation>
        <location evidence="1">Mitochondrion</location>
    </subcellularLocation>
</comment>
<comment type="similarity">
    <text evidence="2">Belongs to the universal ribosomal protein uL4 family.</text>
</comment>
<dbReference type="NCBIfam" id="TIGR03953">
    <property type="entry name" value="rplD_bact"/>
    <property type="match status" value="1"/>
</dbReference>
<dbReference type="InterPro" id="IPR023574">
    <property type="entry name" value="Ribosomal_uL4_dom_sf"/>
</dbReference>
<dbReference type="EnsemblMetazoa" id="AAEL000701-RA">
    <property type="protein sequence ID" value="AAEL000701-PA"/>
    <property type="gene ID" value="AAEL000701"/>
</dbReference>
<dbReference type="VEuPathDB" id="VectorBase:AAEL000701"/>
<name>A0A1S4EWL5_AEDAE</name>
<keyword evidence="5" id="KW-0687">Ribonucleoprotein</keyword>
<dbReference type="InterPro" id="IPR002136">
    <property type="entry name" value="Ribosomal_uL4"/>
</dbReference>
<keyword evidence="9" id="KW-1185">Reference proteome</keyword>